<dbReference type="STRING" id="1173027.Mic7113_0532"/>
<dbReference type="Gene3D" id="3.40.50.2300">
    <property type="match status" value="2"/>
</dbReference>
<accession>K9W7T7</accession>
<evidence type="ECO:0000313" key="7">
    <source>
        <dbReference type="EMBL" id="AFZ16450.1"/>
    </source>
</evidence>
<dbReference type="Proteomes" id="UP000010471">
    <property type="component" value="Chromosome"/>
</dbReference>
<evidence type="ECO:0000259" key="6">
    <source>
        <dbReference type="Pfam" id="PF13458"/>
    </source>
</evidence>
<dbReference type="CDD" id="cd06268">
    <property type="entry name" value="PBP1_ABC_transporter_LIVBP-like"/>
    <property type="match status" value="1"/>
</dbReference>
<dbReference type="HOGENOM" id="CLU_038795_0_0_3"/>
<dbReference type="GO" id="GO:0006865">
    <property type="term" value="P:amino acid transport"/>
    <property type="evidence" value="ECO:0007669"/>
    <property type="project" value="UniProtKB-KW"/>
</dbReference>
<keyword evidence="5" id="KW-1133">Transmembrane helix</keyword>
<name>K9W7T7_9CYAN</name>
<evidence type="ECO:0000313" key="8">
    <source>
        <dbReference type="Proteomes" id="UP000010471"/>
    </source>
</evidence>
<feature type="domain" description="Leucine-binding protein" evidence="6">
    <location>
        <begin position="128"/>
        <end position="453"/>
    </location>
</feature>
<evidence type="ECO:0000256" key="3">
    <source>
        <dbReference type="ARBA" id="ARBA00022729"/>
    </source>
</evidence>
<evidence type="ECO:0000256" key="2">
    <source>
        <dbReference type="ARBA" id="ARBA00022448"/>
    </source>
</evidence>
<proteinExistence type="inferred from homology"/>
<sequence>MSQKNETVVLVVSLVVTLALVAIGAWWFTKGSGTNLGGLAGNPSNPSETKTTSPQLNQSVQEHVSAGEKLLIPANPTPEKQAAIKAIASGNYAEAITQLEASLKSDRNDPETLIYLNNARIGKQKSYTIAASVPISTDLNAAQEIMRGVAQAQNEINRAGGIKGIPLKVLIANDENNSDIAKQIAAAFIKNSQILGVIGHYASDVTLATADTYQSGGLVAISPISTTVKLSGRSRYVFRTVPSDYVAARALADYMLQKLKQEKVIVFFNSQSGYSQSLKSEFVTAVSLGGGQVINEVDLSDPNFNAAQSIEQAIEGGAQVLMLAVNTGTLDKAMLVVQVNGKRLKILAGDDVYTPKTLQLGGLAAENMVLAIPWHIGANPQAEFTKAANQLWGADVNWRTAMAYDAAKALIAGIERNPTRIGVQQSILAPNFSAQGAAGNIKFLPSGDRNQSVQLVTIQAGSDNPWGYKFVPIPK</sequence>
<dbReference type="PANTHER" id="PTHR30483">
    <property type="entry name" value="LEUCINE-SPECIFIC-BINDING PROTEIN"/>
    <property type="match status" value="1"/>
</dbReference>
<dbReference type="RefSeq" id="WP_015180614.1">
    <property type="nucleotide sequence ID" value="NC_019738.1"/>
</dbReference>
<keyword evidence="5" id="KW-0472">Membrane</keyword>
<dbReference type="InterPro" id="IPR028082">
    <property type="entry name" value="Peripla_BP_I"/>
</dbReference>
<evidence type="ECO:0000256" key="5">
    <source>
        <dbReference type="SAM" id="Phobius"/>
    </source>
</evidence>
<dbReference type="InterPro" id="IPR000709">
    <property type="entry name" value="Leu_Ile_Val-bd"/>
</dbReference>
<keyword evidence="3" id="KW-0732">Signal</keyword>
<dbReference type="InterPro" id="IPR051010">
    <property type="entry name" value="BCAA_transport"/>
</dbReference>
<dbReference type="SUPFAM" id="SSF53822">
    <property type="entry name" value="Periplasmic binding protein-like I"/>
    <property type="match status" value="1"/>
</dbReference>
<dbReference type="KEGG" id="mic:Mic7113_0532"/>
<gene>
    <name evidence="7" type="ORF">Mic7113_0532</name>
</gene>
<comment type="similarity">
    <text evidence="1">Belongs to the leucine-binding protein family.</text>
</comment>
<dbReference type="InterPro" id="IPR028081">
    <property type="entry name" value="Leu-bd"/>
</dbReference>
<dbReference type="Pfam" id="PF13458">
    <property type="entry name" value="Peripla_BP_6"/>
    <property type="match status" value="1"/>
</dbReference>
<dbReference type="PANTHER" id="PTHR30483:SF6">
    <property type="entry name" value="PERIPLASMIC BINDING PROTEIN OF ABC TRANSPORTER FOR NATURAL AMINO ACIDS"/>
    <property type="match status" value="1"/>
</dbReference>
<protein>
    <submittedName>
        <fullName evidence="7">Amino acid/amide ABC transporter substrate-binding protein, HAAT family</fullName>
    </submittedName>
</protein>
<organism evidence="7 8">
    <name type="scientific">Allocoleopsis franciscana PCC 7113</name>
    <dbReference type="NCBI Taxonomy" id="1173027"/>
    <lineage>
        <taxon>Bacteria</taxon>
        <taxon>Bacillati</taxon>
        <taxon>Cyanobacteriota</taxon>
        <taxon>Cyanophyceae</taxon>
        <taxon>Coleofasciculales</taxon>
        <taxon>Coleofasciculaceae</taxon>
        <taxon>Allocoleopsis</taxon>
        <taxon>Allocoleopsis franciscana</taxon>
    </lineage>
</organism>
<keyword evidence="5" id="KW-0812">Transmembrane</keyword>
<feature type="transmembrane region" description="Helical" evidence="5">
    <location>
        <begin position="7"/>
        <end position="28"/>
    </location>
</feature>
<evidence type="ECO:0000256" key="4">
    <source>
        <dbReference type="ARBA" id="ARBA00022970"/>
    </source>
</evidence>
<dbReference type="OrthoDB" id="446586at2"/>
<dbReference type="eggNOG" id="COG0683">
    <property type="taxonomic scope" value="Bacteria"/>
</dbReference>
<keyword evidence="2" id="KW-0813">Transport</keyword>
<reference evidence="7 8" key="1">
    <citation type="submission" date="2012-06" db="EMBL/GenBank/DDBJ databases">
        <title>Finished chromosome of genome of Microcoleus sp. PCC 7113.</title>
        <authorList>
            <consortium name="US DOE Joint Genome Institute"/>
            <person name="Gugger M."/>
            <person name="Coursin T."/>
            <person name="Rippka R."/>
            <person name="Tandeau De Marsac N."/>
            <person name="Huntemann M."/>
            <person name="Wei C.-L."/>
            <person name="Han J."/>
            <person name="Detter J.C."/>
            <person name="Han C."/>
            <person name="Tapia R."/>
            <person name="Chen A."/>
            <person name="Kyrpides N."/>
            <person name="Mavromatis K."/>
            <person name="Markowitz V."/>
            <person name="Szeto E."/>
            <person name="Ivanova N."/>
            <person name="Pagani I."/>
            <person name="Pati A."/>
            <person name="Goodwin L."/>
            <person name="Nordberg H.P."/>
            <person name="Cantor M.N."/>
            <person name="Hua S.X."/>
            <person name="Woyke T."/>
            <person name="Kerfeld C.A."/>
        </authorList>
    </citation>
    <scope>NUCLEOTIDE SEQUENCE [LARGE SCALE GENOMIC DNA]</scope>
    <source>
        <strain evidence="7 8">PCC 7113</strain>
    </source>
</reference>
<keyword evidence="4" id="KW-0029">Amino-acid transport</keyword>
<dbReference type="AlphaFoldDB" id="K9W7T7"/>
<dbReference type="EMBL" id="CP003630">
    <property type="protein sequence ID" value="AFZ16450.1"/>
    <property type="molecule type" value="Genomic_DNA"/>
</dbReference>
<dbReference type="PRINTS" id="PR00337">
    <property type="entry name" value="LEUILEVALBP"/>
</dbReference>
<keyword evidence="8" id="KW-1185">Reference proteome</keyword>
<dbReference type="PATRIC" id="fig|1173027.3.peg.585"/>
<evidence type="ECO:0000256" key="1">
    <source>
        <dbReference type="ARBA" id="ARBA00010062"/>
    </source>
</evidence>